<keyword evidence="9 13" id="KW-1133">Transmembrane helix</keyword>
<evidence type="ECO:0000256" key="5">
    <source>
        <dbReference type="ARBA" id="ARBA00022475"/>
    </source>
</evidence>
<protein>
    <recommendedName>
        <fullName evidence="3 13">Flagellar biosynthetic protein FlhB</fullName>
    </recommendedName>
</protein>
<dbReference type="OrthoDB" id="9807950at2"/>
<feature type="transmembrane region" description="Helical" evidence="13">
    <location>
        <begin position="31"/>
        <end position="48"/>
    </location>
</feature>
<dbReference type="Gene3D" id="6.10.250.2080">
    <property type="match status" value="1"/>
</dbReference>
<dbReference type="GO" id="GO:0009306">
    <property type="term" value="P:protein secretion"/>
    <property type="evidence" value="ECO:0007669"/>
    <property type="project" value="InterPro"/>
</dbReference>
<comment type="function">
    <text evidence="12 13">Required for formation of the rod structure in the basal body of the flagellar apparatus. Together with FliI and FliH, may constitute the export apparatus of flagellin.</text>
</comment>
<feature type="compositionally biased region" description="Basic and acidic residues" evidence="14">
    <location>
        <begin position="1"/>
        <end position="21"/>
    </location>
</feature>
<gene>
    <name evidence="13 15" type="primary">flhB</name>
    <name evidence="15" type="ORF">FDQ92_11280</name>
</gene>
<keyword evidence="10 13" id="KW-0472">Membrane</keyword>
<evidence type="ECO:0000256" key="1">
    <source>
        <dbReference type="ARBA" id="ARBA00004651"/>
    </source>
</evidence>
<evidence type="ECO:0000256" key="10">
    <source>
        <dbReference type="ARBA" id="ARBA00023136"/>
    </source>
</evidence>
<dbReference type="NCBIfam" id="TIGR00328">
    <property type="entry name" value="flhB"/>
    <property type="match status" value="1"/>
</dbReference>
<keyword evidence="8 13" id="KW-0653">Protein transport</keyword>
<keyword evidence="15" id="KW-0966">Cell projection</keyword>
<reference evidence="15 16" key="1">
    <citation type="submission" date="2019-05" db="EMBL/GenBank/DDBJ databases">
        <title>The Complete Genome Sequence of the n-alkane-degrading Desulfoglaeba alkanexedens ALDC reveals multiple alkylsuccinate synthase gene clusters.</title>
        <authorList>
            <person name="Callaghan A.V."/>
            <person name="Davidova I.A."/>
            <person name="Duncan K.E."/>
            <person name="Morris B."/>
            <person name="McInerney M.J."/>
        </authorList>
    </citation>
    <scope>NUCLEOTIDE SEQUENCE [LARGE SCALE GENOMIC DNA]</scope>
    <source>
        <strain evidence="15 16">ALDC</strain>
    </source>
</reference>
<evidence type="ECO:0000256" key="6">
    <source>
        <dbReference type="ARBA" id="ARBA00022692"/>
    </source>
</evidence>
<dbReference type="InterPro" id="IPR006136">
    <property type="entry name" value="FlhB"/>
</dbReference>
<feature type="transmembrane region" description="Helical" evidence="13">
    <location>
        <begin position="83"/>
        <end position="108"/>
    </location>
</feature>
<evidence type="ECO:0000256" key="4">
    <source>
        <dbReference type="ARBA" id="ARBA00022448"/>
    </source>
</evidence>
<feature type="transmembrane region" description="Helical" evidence="13">
    <location>
        <begin position="184"/>
        <end position="206"/>
    </location>
</feature>
<evidence type="ECO:0000256" key="2">
    <source>
        <dbReference type="ARBA" id="ARBA00010690"/>
    </source>
</evidence>
<evidence type="ECO:0000256" key="3">
    <source>
        <dbReference type="ARBA" id="ARBA00021622"/>
    </source>
</evidence>
<comment type="subcellular location">
    <subcellularLocation>
        <location evidence="1">Cell membrane</location>
        <topology evidence="1">Multi-pass membrane protein</topology>
    </subcellularLocation>
</comment>
<evidence type="ECO:0000256" key="13">
    <source>
        <dbReference type="RuleBase" id="RU364091"/>
    </source>
</evidence>
<dbReference type="InterPro" id="IPR029025">
    <property type="entry name" value="T3SS_substrate_exporter_C"/>
</dbReference>
<dbReference type="SUPFAM" id="SSF160544">
    <property type="entry name" value="EscU C-terminal domain-like"/>
    <property type="match status" value="1"/>
</dbReference>
<dbReference type="EMBL" id="CP040098">
    <property type="protein sequence ID" value="QCQ22702.1"/>
    <property type="molecule type" value="Genomic_DNA"/>
</dbReference>
<dbReference type="GO" id="GO:0044780">
    <property type="term" value="P:bacterial-type flagellum assembly"/>
    <property type="evidence" value="ECO:0007669"/>
    <property type="project" value="InterPro"/>
</dbReference>
<keyword evidence="7 13" id="KW-1005">Bacterial flagellum biogenesis</keyword>
<dbReference type="Gene3D" id="3.40.1690.10">
    <property type="entry name" value="secretion proteins EscU"/>
    <property type="match status" value="1"/>
</dbReference>
<dbReference type="PANTHER" id="PTHR30531">
    <property type="entry name" value="FLAGELLAR BIOSYNTHETIC PROTEIN FLHB"/>
    <property type="match status" value="1"/>
</dbReference>
<evidence type="ECO:0000256" key="12">
    <source>
        <dbReference type="ARBA" id="ARBA00025078"/>
    </source>
</evidence>
<keyword evidence="4 13" id="KW-0813">Transport</keyword>
<dbReference type="InterPro" id="IPR006135">
    <property type="entry name" value="T3SS_substrate_exporter"/>
</dbReference>
<dbReference type="Pfam" id="PF01312">
    <property type="entry name" value="Bac_export_2"/>
    <property type="match status" value="1"/>
</dbReference>
<feature type="transmembrane region" description="Helical" evidence="13">
    <location>
        <begin position="145"/>
        <end position="164"/>
    </location>
</feature>
<organism evidence="15 16">
    <name type="scientific">Desulfoglaeba alkanexedens ALDC</name>
    <dbReference type="NCBI Taxonomy" id="980445"/>
    <lineage>
        <taxon>Bacteria</taxon>
        <taxon>Pseudomonadati</taxon>
        <taxon>Thermodesulfobacteriota</taxon>
        <taxon>Syntrophobacteria</taxon>
        <taxon>Syntrophobacterales</taxon>
        <taxon>Syntrophobacteraceae</taxon>
        <taxon>Desulfoglaeba</taxon>
    </lineage>
</organism>
<comment type="similarity">
    <text evidence="2 13">Belongs to the type III secretion exporter family.</text>
</comment>
<dbReference type="KEGG" id="dax:FDQ92_11280"/>
<evidence type="ECO:0000256" key="14">
    <source>
        <dbReference type="SAM" id="MobiDB-lite"/>
    </source>
</evidence>
<keyword evidence="15" id="KW-0969">Cilium</keyword>
<evidence type="ECO:0000256" key="9">
    <source>
        <dbReference type="ARBA" id="ARBA00022989"/>
    </source>
</evidence>
<proteinExistence type="inferred from homology"/>
<evidence type="ECO:0000313" key="15">
    <source>
        <dbReference type="EMBL" id="QCQ22702.1"/>
    </source>
</evidence>
<evidence type="ECO:0000256" key="7">
    <source>
        <dbReference type="ARBA" id="ARBA00022795"/>
    </source>
</evidence>
<keyword evidence="15" id="KW-0282">Flagellum</keyword>
<keyword evidence="11 13" id="KW-1006">Bacterial flagellum protein export</keyword>
<keyword evidence="6 13" id="KW-0812">Transmembrane</keyword>
<dbReference type="Proteomes" id="UP000298602">
    <property type="component" value="Chromosome"/>
</dbReference>
<sequence>MAGSQDKSEKPTGKRLSEARKRGNIPKSRELNGLIGLAAGVAVLFFHAETLTSETRELMHQLWGMGFRAVGEGTLGTGLFVQIIGHLFTMIAPVALTVLVFSIAANLLQTRGFLLSFQAIEPKLSKLNPLEGVKRLVNLRSFSELIKSIVKIVAVGYAAGTVIHSERLLILSLTDRGLEDILGVLFTLILKLLVRAGGILLVLSLLDYRYQRWQHQKDLMMTKQEVKEEHKQSEGNPQVKSRIRSLQRALARRRMMSQVPKASVVITNPTHYAVALLYRQDMEAPKVVAKGMNRVAQNIIKIARRHRIPVVQNPPLARALYKQVLLEAAIPAALYRAVAKVLAYVYHHKQRAGLPT</sequence>
<evidence type="ECO:0000313" key="16">
    <source>
        <dbReference type="Proteomes" id="UP000298602"/>
    </source>
</evidence>
<evidence type="ECO:0000256" key="8">
    <source>
        <dbReference type="ARBA" id="ARBA00022927"/>
    </source>
</evidence>
<keyword evidence="5 13" id="KW-1003">Cell membrane</keyword>
<feature type="region of interest" description="Disordered" evidence="14">
    <location>
        <begin position="1"/>
        <end position="22"/>
    </location>
</feature>
<dbReference type="PANTHER" id="PTHR30531:SF12">
    <property type="entry name" value="FLAGELLAR BIOSYNTHETIC PROTEIN FLHB"/>
    <property type="match status" value="1"/>
</dbReference>
<keyword evidence="16" id="KW-1185">Reference proteome</keyword>
<dbReference type="PRINTS" id="PR00950">
    <property type="entry name" value="TYPE3IMSPROT"/>
</dbReference>
<name>A0A4P8L7V4_9BACT</name>
<evidence type="ECO:0000256" key="11">
    <source>
        <dbReference type="ARBA" id="ARBA00023225"/>
    </source>
</evidence>
<reference evidence="15 16" key="2">
    <citation type="submission" date="2019-05" db="EMBL/GenBank/DDBJ databases">
        <authorList>
            <person name="Suflita J.M."/>
            <person name="Marks C.R."/>
        </authorList>
    </citation>
    <scope>NUCLEOTIDE SEQUENCE [LARGE SCALE GENOMIC DNA]</scope>
    <source>
        <strain evidence="15 16">ALDC</strain>
    </source>
</reference>
<accession>A0A4P8L7V4</accession>
<dbReference type="GO" id="GO:0005886">
    <property type="term" value="C:plasma membrane"/>
    <property type="evidence" value="ECO:0007669"/>
    <property type="project" value="UniProtKB-SubCell"/>
</dbReference>
<dbReference type="AlphaFoldDB" id="A0A4P8L7V4"/>
<dbReference type="RefSeq" id="WP_137424986.1">
    <property type="nucleotide sequence ID" value="NZ_CP040098.1"/>
</dbReference>